<keyword evidence="3" id="KW-1185">Reference proteome</keyword>
<gene>
    <name evidence="2" type="ORF">PGLA1383_LOCUS25120</name>
</gene>
<dbReference type="OrthoDB" id="441636at2759"/>
<dbReference type="AlphaFoldDB" id="A0A813F3W5"/>
<accession>A0A813F3W5</accession>
<feature type="non-terminal residue" evidence="2">
    <location>
        <position position="1"/>
    </location>
</feature>
<organism evidence="2 3">
    <name type="scientific">Polarella glacialis</name>
    <name type="common">Dinoflagellate</name>
    <dbReference type="NCBI Taxonomy" id="89957"/>
    <lineage>
        <taxon>Eukaryota</taxon>
        <taxon>Sar</taxon>
        <taxon>Alveolata</taxon>
        <taxon>Dinophyceae</taxon>
        <taxon>Suessiales</taxon>
        <taxon>Suessiaceae</taxon>
        <taxon>Polarella</taxon>
    </lineage>
</organism>
<comment type="caution">
    <text evidence="2">The sequence shown here is derived from an EMBL/GenBank/DDBJ whole genome shotgun (WGS) entry which is preliminary data.</text>
</comment>
<evidence type="ECO:0000256" key="1">
    <source>
        <dbReference type="SAM" id="MobiDB-lite"/>
    </source>
</evidence>
<evidence type="ECO:0000313" key="2">
    <source>
        <dbReference type="EMBL" id="CAE8607180.1"/>
    </source>
</evidence>
<dbReference type="Proteomes" id="UP000654075">
    <property type="component" value="Unassembled WGS sequence"/>
</dbReference>
<name>A0A813F3W5_POLGL</name>
<dbReference type="EMBL" id="CAJNNV010020771">
    <property type="protein sequence ID" value="CAE8607180.1"/>
    <property type="molecule type" value="Genomic_DNA"/>
</dbReference>
<feature type="region of interest" description="Disordered" evidence="1">
    <location>
        <begin position="1"/>
        <end position="45"/>
    </location>
</feature>
<sequence length="134" mass="14578">AGTTLFSQGSSWIQSSSPMSPSMSAPDLHKSMSSSHGGGFRHPMDPPKLPDWVLIAEGRAQSPEAKPKYDLSFPLNPMAPGKGGWPAKKMNLTDELWGGTKDIGQLMSRLTRSACTQHNLARWTTQALEMETHS</sequence>
<reference evidence="2" key="1">
    <citation type="submission" date="2021-02" db="EMBL/GenBank/DDBJ databases">
        <authorList>
            <person name="Dougan E. K."/>
            <person name="Rhodes N."/>
            <person name="Thang M."/>
            <person name="Chan C."/>
        </authorList>
    </citation>
    <scope>NUCLEOTIDE SEQUENCE</scope>
</reference>
<protein>
    <submittedName>
        <fullName evidence="2">Uncharacterized protein</fullName>
    </submittedName>
</protein>
<proteinExistence type="predicted"/>
<feature type="compositionally biased region" description="Low complexity" evidence="1">
    <location>
        <begin position="7"/>
        <end position="24"/>
    </location>
</feature>
<evidence type="ECO:0000313" key="3">
    <source>
        <dbReference type="Proteomes" id="UP000654075"/>
    </source>
</evidence>